<proteinExistence type="predicted"/>
<accession>A0A814JKG5</accession>
<sequence length="1287" mass="151310">MSTIDIYELLKINGTWSDRINYIRSLSDKNVIEQYVKQSTSYEDLQLLVLLSKSIKNEKNLFEICKTSTYPIGQRIIAARSWLEIQTDEQVIYDFTIDIMTNESYPERFKTRVIKSLHHAGYLKKSSTFYYKLACCLSNNDRNKFSHYLLQYCSKEQILDVFSQWSITNVDQLRSLPLLRSKLIAYQPETILYLIQCDLKLITFEKFSNYFAHNHGLLSLLGKKDPKSVCRLAITYLTQLEDHQRSLPSFIQLDLKYYFKKVPDEMIELITLVTSTNPPGTIKYQGLWSSETADIEPFALPHSFSLNHYLRLFFALYDQGHWSTNHTIRLLRYLIQDNKRDKGLLNVRKRRKWLVDIVIDKHIGKENFTEKLLQEGDEATLELLAEYAEITTPLSLHLISQIEMKKNLSHKQRIVLLRHQFLTDELFQQFLALFNQISSNPTYREQFFPALLQCAVSSDQTEQVIKVFRWIRDRFTNERLPVIEAFLTSLASYNDRFHLELLPDNFEVLQSIIDLIFVRFQQIHHSVQIIAHYGSLLLQRAEHYSNKDQRDKIHRFAIKIITPCLSTPDRNRIQLECFSPLYPMACHLLVDILVSETFTKLLSKHRLDDLTDLLRCYLIKPRYIPKLDLFIQSLFLDHLPSSIKLQSMFSIDTHSFLTSLFLVNPSTKEQRVHQLIDKFDQMFFLDRNVQRIALCSREKRFRQIIDDLITDEKCLTFDKVAKSNLFFNTDQLKFPGLDIEILNSSFCYLTGKQQGHILNIILHDFIQDKNRPNPAKVRALRALPRFTHVFHQSLQWFDEKQKTSFVSTTVDPLDHIIICVPIKFDLTFEDLCKQMTFFMSKINASNAKYISDAMVTILRRIPQKIFLKSYLEFIHSEHFQGLGITANKEILRLLTEFASDSSLIVSVIEPLWKSRLHPDVRACLILTLLYFVDRLHSDEVKQVVWKILDEAADDNYLPVIESLFEAGRGNSRWPLAKSMDNSEEIFRTFVNRIQFKILDHPTSLEARLYAWTNISSKHCDSQKFIAKSIKLCLEFTKEAKALWKTAFKHIMYQSKIAIISDILMKLISCRHNIDGRENALNAQHDLPVYHRIQSILTEIYSHTYRFDQEEQRLFYSLTLMILQSDKTFAPLLAKILISTARSKDDLNAVIALLEQSLPEDYFERILQMLSPVLPKSCSFIQQLPVEDQFNLIQWFAMDKNYGLFVFDLFKRYLSNQSYSNREDCQNLLRQMRQSDNLLLRQQAMKYTVTWKQKKDKARNLQKRDRKSAPTVDHEPDTFDMNLLDVFE</sequence>
<dbReference type="EMBL" id="CAJNOR010000931">
    <property type="protein sequence ID" value="CAF1039301.1"/>
    <property type="molecule type" value="Genomic_DNA"/>
</dbReference>
<dbReference type="Proteomes" id="UP000663828">
    <property type="component" value="Unassembled WGS sequence"/>
</dbReference>
<evidence type="ECO:0000313" key="1">
    <source>
        <dbReference type="EMBL" id="CAF1039301.1"/>
    </source>
</evidence>
<gene>
    <name evidence="1" type="ORF">XAT740_LOCUS15175</name>
</gene>
<name>A0A814JKG5_ADIRI</name>
<protein>
    <submittedName>
        <fullName evidence="1">Uncharacterized protein</fullName>
    </submittedName>
</protein>
<comment type="caution">
    <text evidence="1">The sequence shown here is derived from an EMBL/GenBank/DDBJ whole genome shotgun (WGS) entry which is preliminary data.</text>
</comment>
<organism evidence="1 2">
    <name type="scientific">Adineta ricciae</name>
    <name type="common">Rotifer</name>
    <dbReference type="NCBI Taxonomy" id="249248"/>
    <lineage>
        <taxon>Eukaryota</taxon>
        <taxon>Metazoa</taxon>
        <taxon>Spiralia</taxon>
        <taxon>Gnathifera</taxon>
        <taxon>Rotifera</taxon>
        <taxon>Eurotatoria</taxon>
        <taxon>Bdelloidea</taxon>
        <taxon>Adinetida</taxon>
        <taxon>Adinetidae</taxon>
        <taxon>Adineta</taxon>
    </lineage>
</organism>
<keyword evidence="2" id="KW-1185">Reference proteome</keyword>
<reference evidence="1" key="1">
    <citation type="submission" date="2021-02" db="EMBL/GenBank/DDBJ databases">
        <authorList>
            <person name="Nowell W R."/>
        </authorList>
    </citation>
    <scope>NUCLEOTIDE SEQUENCE</scope>
</reference>
<evidence type="ECO:0000313" key="2">
    <source>
        <dbReference type="Proteomes" id="UP000663828"/>
    </source>
</evidence>